<keyword evidence="8" id="KW-1185">Reference proteome</keyword>
<reference evidence="7 8" key="1">
    <citation type="submission" date="2020-03" db="EMBL/GenBank/DDBJ databases">
        <authorList>
            <person name="Wang L."/>
            <person name="He N."/>
            <person name="Li Y."/>
            <person name="Fang Y."/>
            <person name="Zhang F."/>
        </authorList>
    </citation>
    <scope>NUCLEOTIDE SEQUENCE [LARGE SCALE GENOMIC DNA]</scope>
    <source>
        <strain evidence="8">hsmgli-8</strain>
    </source>
</reference>
<dbReference type="Proteomes" id="UP000746535">
    <property type="component" value="Unassembled WGS sequence"/>
</dbReference>
<sequence length="311" mass="33273">MSKLVRVGDRIFTKLEMNNPGGSHKYRAASLIIEAAVLSGEITPGLTTVIEKTGGNFGLGLVAACFKYNVLVELAVGLGCNKNKRELLECFGAKLIGLDMLAAGASPKDVVHHHLKNQAEMGKSYYYTDQFNNHAGVEAHRYHTAAELAHQLTEAGAGKKLLFVGCAGTGASFTGLTLGLKDHGFDVSTVLVDPSGCDSKTGIFLQHRLEGAAVGVCPPFLDWALVDSRSYVERDEMLAAQRWFYMQSGIFVGNTAAACLSAALRLAAVKHNKETSLVTIAYDTGLWYRDLQNSLAASAADRELSGCGQTL</sequence>
<dbReference type="Pfam" id="PF00291">
    <property type="entry name" value="PALP"/>
    <property type="match status" value="1"/>
</dbReference>
<accession>A0ABX0YMX5</accession>
<dbReference type="EMBL" id="JAAVJI010000017">
    <property type="protein sequence ID" value="NJP03233.1"/>
    <property type="molecule type" value="Genomic_DNA"/>
</dbReference>
<evidence type="ECO:0000313" key="7">
    <source>
        <dbReference type="EMBL" id="NJP03233.1"/>
    </source>
</evidence>
<dbReference type="InterPro" id="IPR050214">
    <property type="entry name" value="Cys_Synth/Cystath_Beta-Synth"/>
</dbReference>
<comment type="cofactor">
    <cofactor evidence="1">
        <name>pyridoxal 5'-phosphate</name>
        <dbReference type="ChEBI" id="CHEBI:597326"/>
    </cofactor>
</comment>
<evidence type="ECO:0000256" key="1">
    <source>
        <dbReference type="ARBA" id="ARBA00001933"/>
    </source>
</evidence>
<dbReference type="Gene3D" id="3.40.50.1100">
    <property type="match status" value="2"/>
</dbReference>
<dbReference type="EC" id="2.5.1.47" evidence="3"/>
<dbReference type="InterPro" id="IPR001926">
    <property type="entry name" value="TrpB-like_PALP"/>
</dbReference>
<evidence type="ECO:0000256" key="2">
    <source>
        <dbReference type="ARBA" id="ARBA00004962"/>
    </source>
</evidence>
<feature type="domain" description="Tryptophan synthase beta chain-like PALP" evidence="6">
    <location>
        <begin position="7"/>
        <end position="278"/>
    </location>
</feature>
<organism evidence="7 8">
    <name type="scientific">Pseudomonas quercus</name>
    <dbReference type="NCBI Taxonomy" id="2722792"/>
    <lineage>
        <taxon>Bacteria</taxon>
        <taxon>Pseudomonadati</taxon>
        <taxon>Pseudomonadota</taxon>
        <taxon>Gammaproteobacteria</taxon>
        <taxon>Pseudomonadales</taxon>
        <taxon>Pseudomonadaceae</taxon>
        <taxon>Pseudomonas</taxon>
    </lineage>
</organism>
<comment type="pathway">
    <text evidence="2">Amino-acid biosynthesis; L-cysteine biosynthesis; L-cysteine from L-serine: step 2/2.</text>
</comment>
<dbReference type="SUPFAM" id="SSF53686">
    <property type="entry name" value="Tryptophan synthase beta subunit-like PLP-dependent enzymes"/>
    <property type="match status" value="1"/>
</dbReference>
<protein>
    <recommendedName>
        <fullName evidence="3">cysteine synthase</fullName>
        <ecNumber evidence="3">2.5.1.47</ecNumber>
    </recommendedName>
</protein>
<dbReference type="RefSeq" id="WP_168085806.1">
    <property type="nucleotide sequence ID" value="NZ_JAAVJI010000017.1"/>
</dbReference>
<evidence type="ECO:0000259" key="6">
    <source>
        <dbReference type="Pfam" id="PF00291"/>
    </source>
</evidence>
<name>A0ABX0YMX5_9PSED</name>
<evidence type="ECO:0000256" key="4">
    <source>
        <dbReference type="ARBA" id="ARBA00022898"/>
    </source>
</evidence>
<gene>
    <name evidence="7" type="ORF">HBH25_20565</name>
</gene>
<proteinExistence type="predicted"/>
<evidence type="ECO:0000256" key="5">
    <source>
        <dbReference type="ARBA" id="ARBA00047931"/>
    </source>
</evidence>
<evidence type="ECO:0000256" key="3">
    <source>
        <dbReference type="ARBA" id="ARBA00012681"/>
    </source>
</evidence>
<comment type="catalytic activity">
    <reaction evidence="5">
        <text>O-acetyl-L-serine + hydrogen sulfide = L-cysteine + acetate</text>
        <dbReference type="Rhea" id="RHEA:14829"/>
        <dbReference type="ChEBI" id="CHEBI:29919"/>
        <dbReference type="ChEBI" id="CHEBI:30089"/>
        <dbReference type="ChEBI" id="CHEBI:35235"/>
        <dbReference type="ChEBI" id="CHEBI:58340"/>
        <dbReference type="EC" id="2.5.1.47"/>
    </reaction>
</comment>
<dbReference type="InterPro" id="IPR036052">
    <property type="entry name" value="TrpB-like_PALP_sf"/>
</dbReference>
<dbReference type="PANTHER" id="PTHR10314">
    <property type="entry name" value="CYSTATHIONINE BETA-SYNTHASE"/>
    <property type="match status" value="1"/>
</dbReference>
<keyword evidence="4" id="KW-0663">Pyridoxal phosphate</keyword>
<evidence type="ECO:0000313" key="8">
    <source>
        <dbReference type="Proteomes" id="UP000746535"/>
    </source>
</evidence>
<comment type="caution">
    <text evidence="7">The sequence shown here is derived from an EMBL/GenBank/DDBJ whole genome shotgun (WGS) entry which is preliminary data.</text>
</comment>